<evidence type="ECO:0000259" key="11">
    <source>
        <dbReference type="PROSITE" id="PS51471"/>
    </source>
</evidence>
<dbReference type="GO" id="GO:0004656">
    <property type="term" value="F:procollagen-proline 4-dioxygenase activity"/>
    <property type="evidence" value="ECO:0007669"/>
    <property type="project" value="TreeGrafter"/>
</dbReference>
<proteinExistence type="predicted"/>
<dbReference type="GO" id="GO:0031418">
    <property type="term" value="F:L-ascorbic acid binding"/>
    <property type="evidence" value="ECO:0007669"/>
    <property type="project" value="InterPro"/>
</dbReference>
<keyword evidence="5" id="KW-0479">Metal-binding</keyword>
<dbReference type="PANTHER" id="PTHR10869">
    <property type="entry name" value="PROLYL 4-HYDROXYLASE ALPHA SUBUNIT"/>
    <property type="match status" value="1"/>
</dbReference>
<dbReference type="GO" id="GO:0005783">
    <property type="term" value="C:endoplasmic reticulum"/>
    <property type="evidence" value="ECO:0007669"/>
    <property type="project" value="TreeGrafter"/>
</dbReference>
<dbReference type="InterPro" id="IPR003582">
    <property type="entry name" value="ShKT_dom"/>
</dbReference>
<evidence type="ECO:0000256" key="10">
    <source>
        <dbReference type="ARBA" id="ARBA00023136"/>
    </source>
</evidence>
<dbReference type="EMBL" id="HBIZ01016488">
    <property type="protein sequence ID" value="CAE0757624.1"/>
    <property type="molecule type" value="Transcribed_RNA"/>
</dbReference>
<dbReference type="Pfam" id="PF13640">
    <property type="entry name" value="2OG-FeII_Oxy_3"/>
    <property type="match status" value="1"/>
</dbReference>
<feature type="domain" description="Fe2OG dioxygenase" evidence="11">
    <location>
        <begin position="283"/>
        <end position="394"/>
    </location>
</feature>
<name>A0A7S4EWW3_CHRCT</name>
<evidence type="ECO:0000256" key="8">
    <source>
        <dbReference type="ARBA" id="ARBA00023002"/>
    </source>
</evidence>
<comment type="cofactor">
    <cofactor evidence="1">
        <name>L-ascorbate</name>
        <dbReference type="ChEBI" id="CHEBI:38290"/>
    </cofactor>
</comment>
<evidence type="ECO:0000256" key="3">
    <source>
        <dbReference type="ARBA" id="ARBA00004308"/>
    </source>
</evidence>
<dbReference type="GO" id="GO:0005506">
    <property type="term" value="F:iron ion binding"/>
    <property type="evidence" value="ECO:0007669"/>
    <property type="project" value="InterPro"/>
</dbReference>
<comment type="subcellular location">
    <subcellularLocation>
        <location evidence="3">Endomembrane system</location>
    </subcellularLocation>
    <subcellularLocation>
        <location evidence="2">Membrane</location>
        <topology evidence="2">Single-pass membrane protein</topology>
    </subcellularLocation>
</comment>
<dbReference type="InterPro" id="IPR044862">
    <property type="entry name" value="Pro_4_hyd_alph_FE2OG_OXY"/>
</dbReference>
<evidence type="ECO:0000256" key="2">
    <source>
        <dbReference type="ARBA" id="ARBA00004167"/>
    </source>
</evidence>
<evidence type="ECO:0000256" key="1">
    <source>
        <dbReference type="ARBA" id="ARBA00001961"/>
    </source>
</evidence>
<protein>
    <recommendedName>
        <fullName evidence="11">Fe2OG dioxygenase domain-containing protein</fullName>
    </recommendedName>
</protein>
<keyword evidence="6" id="KW-0223">Dioxygenase</keyword>
<reference evidence="12" key="1">
    <citation type="submission" date="2021-01" db="EMBL/GenBank/DDBJ databases">
        <authorList>
            <person name="Corre E."/>
            <person name="Pelletier E."/>
            <person name="Niang G."/>
            <person name="Scheremetjew M."/>
            <person name="Finn R."/>
            <person name="Kale V."/>
            <person name="Holt S."/>
            <person name="Cochrane G."/>
            <person name="Meng A."/>
            <person name="Brown T."/>
            <person name="Cohen L."/>
        </authorList>
    </citation>
    <scope>NUCLEOTIDE SEQUENCE</scope>
    <source>
        <strain evidence="12">CCMP645</strain>
    </source>
</reference>
<evidence type="ECO:0000256" key="5">
    <source>
        <dbReference type="ARBA" id="ARBA00022723"/>
    </source>
</evidence>
<dbReference type="GO" id="GO:0016020">
    <property type="term" value="C:membrane"/>
    <property type="evidence" value="ECO:0007669"/>
    <property type="project" value="UniProtKB-SubCell"/>
</dbReference>
<sequence>MISYLPRMLCVVQGGCESNAHKASTQCRASCHIQRICGNQTDAVVCQKALRCEAIQDKHASCERRAAQGECRTQPQTMLRDCLKSCSESDLQGLMQFHLPHKRTILSPLIDLPGAPPRVAGHYSTPPGAINSDPEALAICPPAPKAFVARLSMVLAARRQRQPWNREHWVTRGKQLPGRERTPRVPHGFTKVAADLGNSRLVSVEQISYSPRIRYLHRFLTFDECDHIIELGHSLFARSPVRGSVTRVRTSSTAMLRGGARGDPVVQRIRERISRFSGYPERNIEPLQVVRYYQGQKYDSHHDFFDLCDLDDKAKHGRRQMTFLIYLVDMPEGETGGGTSFPELNVAATPERGSAVVFNDCLDNGAEDHRSLHAALPPVNPNSVKYAITVWIRSHPVADFMH</sequence>
<dbReference type="PANTHER" id="PTHR10869:SF246">
    <property type="entry name" value="TRANSMEMBRANE PROLYL 4-HYDROXYLASE"/>
    <property type="match status" value="1"/>
</dbReference>
<dbReference type="Pfam" id="PF01549">
    <property type="entry name" value="ShK"/>
    <property type="match status" value="1"/>
</dbReference>
<evidence type="ECO:0000256" key="6">
    <source>
        <dbReference type="ARBA" id="ARBA00022964"/>
    </source>
</evidence>
<organism evidence="12">
    <name type="scientific">Chrysotila carterae</name>
    <name type="common">Marine alga</name>
    <name type="synonym">Syracosphaera carterae</name>
    <dbReference type="NCBI Taxonomy" id="13221"/>
    <lineage>
        <taxon>Eukaryota</taxon>
        <taxon>Haptista</taxon>
        <taxon>Haptophyta</taxon>
        <taxon>Prymnesiophyceae</taxon>
        <taxon>Isochrysidales</taxon>
        <taxon>Isochrysidaceae</taxon>
        <taxon>Chrysotila</taxon>
    </lineage>
</organism>
<evidence type="ECO:0000256" key="7">
    <source>
        <dbReference type="ARBA" id="ARBA00022989"/>
    </source>
</evidence>
<keyword evidence="4" id="KW-0812">Transmembrane</keyword>
<keyword evidence="8" id="KW-0560">Oxidoreductase</keyword>
<gene>
    <name evidence="12" type="ORF">PCAR00345_LOCUS10218</name>
</gene>
<keyword evidence="7" id="KW-1133">Transmembrane helix</keyword>
<dbReference type="InterPro" id="IPR005123">
    <property type="entry name" value="Oxoglu/Fe-dep_dioxygenase_dom"/>
</dbReference>
<evidence type="ECO:0000313" key="12">
    <source>
        <dbReference type="EMBL" id="CAE0757624.1"/>
    </source>
</evidence>
<evidence type="ECO:0000256" key="4">
    <source>
        <dbReference type="ARBA" id="ARBA00022692"/>
    </source>
</evidence>
<dbReference type="InterPro" id="IPR006620">
    <property type="entry name" value="Pro_4_hyd_alph"/>
</dbReference>
<dbReference type="Gene3D" id="2.60.120.620">
    <property type="entry name" value="q2cbj1_9rhob like domain"/>
    <property type="match status" value="1"/>
</dbReference>
<keyword evidence="9" id="KW-0408">Iron</keyword>
<dbReference type="InterPro" id="IPR045054">
    <property type="entry name" value="P4HA-like"/>
</dbReference>
<keyword evidence="10" id="KW-0472">Membrane</keyword>
<dbReference type="AlphaFoldDB" id="A0A7S4EWW3"/>
<dbReference type="PROSITE" id="PS51471">
    <property type="entry name" value="FE2OG_OXY"/>
    <property type="match status" value="1"/>
</dbReference>
<dbReference type="SMART" id="SM00702">
    <property type="entry name" value="P4Hc"/>
    <property type="match status" value="1"/>
</dbReference>
<evidence type="ECO:0000256" key="9">
    <source>
        <dbReference type="ARBA" id="ARBA00023004"/>
    </source>
</evidence>
<accession>A0A7S4EWW3</accession>